<gene>
    <name evidence="2" type="ORF">DH2020_006468</name>
</gene>
<feature type="compositionally biased region" description="Basic and acidic residues" evidence="1">
    <location>
        <begin position="347"/>
        <end position="372"/>
    </location>
</feature>
<evidence type="ECO:0000313" key="3">
    <source>
        <dbReference type="Proteomes" id="UP001318860"/>
    </source>
</evidence>
<keyword evidence="3" id="KW-1185">Reference proteome</keyword>
<feature type="region of interest" description="Disordered" evidence="1">
    <location>
        <begin position="397"/>
        <end position="423"/>
    </location>
</feature>
<dbReference type="PANTHER" id="PTHR37241:SF1">
    <property type="entry name" value="NEUROFILAMENT HEAVY PROTEIN"/>
    <property type="match status" value="1"/>
</dbReference>
<feature type="compositionally biased region" description="Basic and acidic residues" evidence="1">
    <location>
        <begin position="292"/>
        <end position="301"/>
    </location>
</feature>
<feature type="region of interest" description="Disordered" evidence="1">
    <location>
        <begin position="435"/>
        <end position="498"/>
    </location>
</feature>
<dbReference type="PANTHER" id="PTHR37241">
    <property type="entry name" value="NEUROFILAMENT HEAVY PROTEIN"/>
    <property type="match status" value="1"/>
</dbReference>
<comment type="caution">
    <text evidence="2">The sequence shown here is derived from an EMBL/GenBank/DDBJ whole genome shotgun (WGS) entry which is preliminary data.</text>
</comment>
<evidence type="ECO:0000256" key="1">
    <source>
        <dbReference type="SAM" id="MobiDB-lite"/>
    </source>
</evidence>
<protein>
    <submittedName>
        <fullName evidence="2">Uncharacterized protein</fullName>
    </submittedName>
</protein>
<feature type="region of interest" description="Disordered" evidence="1">
    <location>
        <begin position="276"/>
        <end position="375"/>
    </location>
</feature>
<dbReference type="Proteomes" id="UP001318860">
    <property type="component" value="Unassembled WGS sequence"/>
</dbReference>
<evidence type="ECO:0000313" key="2">
    <source>
        <dbReference type="EMBL" id="KAK6159154.1"/>
    </source>
</evidence>
<feature type="compositionally biased region" description="Basic and acidic residues" evidence="1">
    <location>
        <begin position="435"/>
        <end position="444"/>
    </location>
</feature>
<reference evidence="2 3" key="1">
    <citation type="journal article" date="2021" name="Comput. Struct. Biotechnol. J.">
        <title>De novo genome assembly of the potent medicinal plant Rehmannia glutinosa using nanopore technology.</title>
        <authorList>
            <person name="Ma L."/>
            <person name="Dong C."/>
            <person name="Song C."/>
            <person name="Wang X."/>
            <person name="Zheng X."/>
            <person name="Niu Y."/>
            <person name="Chen S."/>
            <person name="Feng W."/>
        </authorList>
    </citation>
    <scope>NUCLEOTIDE SEQUENCE [LARGE SCALE GENOMIC DNA]</scope>
    <source>
        <strain evidence="2">DH-2019</strain>
    </source>
</reference>
<organism evidence="2 3">
    <name type="scientific">Rehmannia glutinosa</name>
    <name type="common">Chinese foxglove</name>
    <dbReference type="NCBI Taxonomy" id="99300"/>
    <lineage>
        <taxon>Eukaryota</taxon>
        <taxon>Viridiplantae</taxon>
        <taxon>Streptophyta</taxon>
        <taxon>Embryophyta</taxon>
        <taxon>Tracheophyta</taxon>
        <taxon>Spermatophyta</taxon>
        <taxon>Magnoliopsida</taxon>
        <taxon>eudicotyledons</taxon>
        <taxon>Gunneridae</taxon>
        <taxon>Pentapetalae</taxon>
        <taxon>asterids</taxon>
        <taxon>lamiids</taxon>
        <taxon>Lamiales</taxon>
        <taxon>Orobanchaceae</taxon>
        <taxon>Rehmannieae</taxon>
        <taxon>Rehmannia</taxon>
    </lineage>
</organism>
<feature type="compositionally biased region" description="Low complexity" evidence="1">
    <location>
        <begin position="318"/>
        <end position="335"/>
    </location>
</feature>
<sequence length="616" mass="68789">MAEYQDNWSKLHSISSLGKRDSIDSTVEADGRDEEFYEEIEAPKFVDFTVPDHYCPDDRYWFCHRVGCDLKHEEEMDSEAIYKNFVLRVMAARSPNIRLRKALDRTPVKCPLSAPPKSSRPRLSRMAIISSISKKMTDDKKRVEQKLHTESKFLSERSESKPTNIEVSKSRIVAKALVFRSPKKTIKVKTSVELPTPITKLCEGMNKLEISSQRKLASGYSSKISKISSSSSKTCTNQEAKYGRCIKSKIKGKLSQQASKKLMGDDHADKLKNEESIDIKQQSDQNVAEEFEPQKSTHEEASPVDSKTEGNCLDLKRCNNSSEGNENGSIENCGEPVDNLNANNTSEGERNGHEFMDGDDKENAAASDENRMHNKNMKQNGRKIFGMHDQCGQVKKKVMKESVNSPSPVMKLKKPKATNPKPFRLRTDERGILKEANLERRTTDHVAPPSESATLSTLGGKLQRKQGNDIQGLKIPKGQEKSKAASSVTTTPESKKHQERKVITSCSPIESTAIQRLEKFRKIKSPLQKHSIKPHGLVSTKKEMSSFLVPSQKLDVIHEASPEVSEVKRAGKTTGNAPLTDDAAACAASQSSSRGAADYSCYRAKLPQYTFNKNLH</sequence>
<accession>A0ABR0XIX5</accession>
<dbReference type="EMBL" id="JABTTQ020000004">
    <property type="protein sequence ID" value="KAK6159154.1"/>
    <property type="molecule type" value="Genomic_DNA"/>
</dbReference>
<name>A0ABR0XIX5_REHGL</name>
<proteinExistence type="predicted"/>